<evidence type="ECO:0000256" key="6">
    <source>
        <dbReference type="SAM" id="Phobius"/>
    </source>
</evidence>
<dbReference type="GO" id="GO:0005886">
    <property type="term" value="C:plasma membrane"/>
    <property type="evidence" value="ECO:0007669"/>
    <property type="project" value="UniProtKB-SubCell"/>
</dbReference>
<dbReference type="PANTHER" id="PTHR11384">
    <property type="entry name" value="ATP-BINDING CASSETTE, SUB-FAMILY D MEMBER"/>
    <property type="match status" value="1"/>
</dbReference>
<accession>K0PXM5</accession>
<evidence type="ECO:0000259" key="7">
    <source>
        <dbReference type="PROSITE" id="PS50929"/>
    </source>
</evidence>
<dbReference type="AlphaFoldDB" id="K0PXM5"/>
<sequence>MENRQAPFRVTASRFLRSVRLFISSDVGGRAKLLIACLVALLFGINVLNVLNSFVGRNFMTAIADRQISEFSRQAVFYLIVFIGSTVVSVYASFTEERLALLWRDFLTGRAINLYLSNGAFYRLDLSGELSHPDQRMSEDIRAFTVTTLSFLIMIFNSSLTILSFSGVLLSISPVLFAVAFLYAACGSLLTVRLGRPLIKLNYDQLDKEASFRAGLIQVRENAEQITLSGNERQMNSFLASRLDDLVSNFRAMTSVNRNVGFFTTGYNWLIQLIPALIIAPAFFRGDIEFGVITQSAAAFAMLVGAFSLIINQFKSISNFAAVVTRLSMLQEAIENSERRTKSQIEIDGNRDGLSYERLTLLSERDGSPLFRELTVTIPSGSRVLVTGQSENPPNALFGATAGLAYPGSGRIFRPATDRIRFIPQQPYLPPSTLQQIIVPPAKSVALSDEEIAALLAEFGLEHISTNQGGQQEIEWLTVLTPREQQLLMLASACAARPQVVLLERTEVTVGWDQLCRIMTRFSEDRIACVHIGNAAQVSFYHAILQFADDGTWRWQT</sequence>
<dbReference type="InterPro" id="IPR036640">
    <property type="entry name" value="ABC1_TM_sf"/>
</dbReference>
<feature type="transmembrane region" description="Helical" evidence="6">
    <location>
        <begin position="260"/>
        <end position="284"/>
    </location>
</feature>
<feature type="transmembrane region" description="Helical" evidence="6">
    <location>
        <begin position="143"/>
        <end position="165"/>
    </location>
</feature>
<dbReference type="InterPro" id="IPR050835">
    <property type="entry name" value="ABC_transporter_sub-D"/>
</dbReference>
<dbReference type="SUPFAM" id="SSF52540">
    <property type="entry name" value="P-loop containing nucleoside triphosphate hydrolases"/>
    <property type="match status" value="1"/>
</dbReference>
<dbReference type="Gene3D" id="1.20.1560.10">
    <property type="entry name" value="ABC transporter type 1, transmembrane domain"/>
    <property type="match status" value="1"/>
</dbReference>
<evidence type="ECO:0000256" key="5">
    <source>
        <dbReference type="ARBA" id="ARBA00023136"/>
    </source>
</evidence>
<reference evidence="8 9" key="1">
    <citation type="journal article" date="2013" name="Genome Announc.">
        <title>Draft Genome Sequence of Rhizobium mesoamericanum STM3625, a Nitrogen-Fixing Symbiont of Mimosa pudica Isolated in French Guiana (South America).</title>
        <authorList>
            <person name="Moulin L."/>
            <person name="Mornico D."/>
            <person name="Melkonian R."/>
            <person name="Klonowska A."/>
        </authorList>
    </citation>
    <scope>NUCLEOTIDE SEQUENCE [LARGE SCALE GENOMIC DNA]</scope>
    <source>
        <strain evidence="8 9">STM3625</strain>
    </source>
</reference>
<name>K0PXM5_9HYPH</name>
<feature type="transmembrane region" description="Helical" evidence="6">
    <location>
        <begin position="171"/>
        <end position="192"/>
    </location>
</feature>
<protein>
    <submittedName>
        <fullName evidence="8">Putative component of ABC transporter</fullName>
    </submittedName>
</protein>
<feature type="domain" description="ABC transmembrane type-1" evidence="7">
    <location>
        <begin position="38"/>
        <end position="319"/>
    </location>
</feature>
<feature type="transmembrane region" description="Helical" evidence="6">
    <location>
        <begin position="75"/>
        <end position="94"/>
    </location>
</feature>
<proteinExistence type="predicted"/>
<dbReference type="PANTHER" id="PTHR11384:SF59">
    <property type="entry name" value="LYSOSOMAL COBALAMIN TRANSPORTER ABCD4"/>
    <property type="match status" value="1"/>
</dbReference>
<comment type="caution">
    <text evidence="8">The sequence shown here is derived from an EMBL/GenBank/DDBJ whole genome shotgun (WGS) entry which is preliminary data.</text>
</comment>
<dbReference type="Proteomes" id="UP000009319">
    <property type="component" value="Unassembled WGS sequence"/>
</dbReference>
<organism evidence="8 9">
    <name type="scientific">Rhizobium mesoamericanum STM3625</name>
    <dbReference type="NCBI Taxonomy" id="1211777"/>
    <lineage>
        <taxon>Bacteria</taxon>
        <taxon>Pseudomonadati</taxon>
        <taxon>Pseudomonadota</taxon>
        <taxon>Alphaproteobacteria</taxon>
        <taxon>Hyphomicrobiales</taxon>
        <taxon>Rhizobiaceae</taxon>
        <taxon>Rhizobium/Agrobacterium group</taxon>
        <taxon>Rhizobium</taxon>
    </lineage>
</organism>
<keyword evidence="2" id="KW-0813">Transport</keyword>
<comment type="subcellular location">
    <subcellularLocation>
        <location evidence="1">Cell membrane</location>
        <topology evidence="1">Multi-pass membrane protein</topology>
    </subcellularLocation>
</comment>
<feature type="transmembrane region" description="Helical" evidence="6">
    <location>
        <begin position="33"/>
        <end position="55"/>
    </location>
</feature>
<dbReference type="RefSeq" id="WP_007533771.1">
    <property type="nucleotide sequence ID" value="NZ_HF536772.1"/>
</dbReference>
<keyword evidence="5 6" id="KW-0472">Membrane</keyword>
<evidence type="ECO:0000256" key="3">
    <source>
        <dbReference type="ARBA" id="ARBA00022692"/>
    </source>
</evidence>
<evidence type="ECO:0000313" key="9">
    <source>
        <dbReference type="Proteomes" id="UP000009319"/>
    </source>
</evidence>
<dbReference type="HOGENOM" id="CLU_007587_6_0_5"/>
<dbReference type="SUPFAM" id="SSF90123">
    <property type="entry name" value="ABC transporter transmembrane region"/>
    <property type="match status" value="1"/>
</dbReference>
<feature type="transmembrane region" description="Helical" evidence="6">
    <location>
        <begin position="290"/>
        <end position="311"/>
    </location>
</feature>
<dbReference type="PROSITE" id="PS50929">
    <property type="entry name" value="ABC_TM1F"/>
    <property type="match status" value="1"/>
</dbReference>
<gene>
    <name evidence="8" type="ORF">BN77_3453</name>
</gene>
<evidence type="ECO:0000256" key="2">
    <source>
        <dbReference type="ARBA" id="ARBA00022448"/>
    </source>
</evidence>
<dbReference type="GO" id="GO:0140359">
    <property type="term" value="F:ABC-type transporter activity"/>
    <property type="evidence" value="ECO:0007669"/>
    <property type="project" value="InterPro"/>
</dbReference>
<evidence type="ECO:0000313" key="8">
    <source>
        <dbReference type="EMBL" id="CCM76440.1"/>
    </source>
</evidence>
<dbReference type="eggNOG" id="COG4178">
    <property type="taxonomic scope" value="Bacteria"/>
</dbReference>
<evidence type="ECO:0000256" key="1">
    <source>
        <dbReference type="ARBA" id="ARBA00004651"/>
    </source>
</evidence>
<dbReference type="Gene3D" id="3.40.50.300">
    <property type="entry name" value="P-loop containing nucleotide triphosphate hydrolases"/>
    <property type="match status" value="1"/>
</dbReference>
<dbReference type="EMBL" id="CANI01000024">
    <property type="protein sequence ID" value="CCM76440.1"/>
    <property type="molecule type" value="Genomic_DNA"/>
</dbReference>
<evidence type="ECO:0000256" key="4">
    <source>
        <dbReference type="ARBA" id="ARBA00022989"/>
    </source>
</evidence>
<keyword evidence="3 6" id="KW-0812">Transmembrane</keyword>
<dbReference type="STRING" id="1211777.BN77_3453"/>
<keyword evidence="4 6" id="KW-1133">Transmembrane helix</keyword>
<dbReference type="Pfam" id="PF06472">
    <property type="entry name" value="ABC_membrane_2"/>
    <property type="match status" value="1"/>
</dbReference>
<keyword evidence="9" id="KW-1185">Reference proteome</keyword>
<dbReference type="InterPro" id="IPR011527">
    <property type="entry name" value="ABC1_TM_dom"/>
</dbReference>
<dbReference type="InterPro" id="IPR027417">
    <property type="entry name" value="P-loop_NTPase"/>
</dbReference>
<dbReference type="GO" id="GO:0005524">
    <property type="term" value="F:ATP binding"/>
    <property type="evidence" value="ECO:0007669"/>
    <property type="project" value="InterPro"/>
</dbReference>